<dbReference type="Proteomes" id="UP000324965">
    <property type="component" value="Unassembled WGS sequence"/>
</dbReference>
<evidence type="ECO:0000256" key="2">
    <source>
        <dbReference type="ARBA" id="ARBA00023015"/>
    </source>
</evidence>
<comment type="similarity">
    <text evidence="1">Belongs to the LysR transcriptional regulatory family.</text>
</comment>
<organism evidence="6 7">
    <name type="scientific">Streptomyces apricus</name>
    <dbReference type="NCBI Taxonomy" id="1828112"/>
    <lineage>
        <taxon>Bacteria</taxon>
        <taxon>Bacillati</taxon>
        <taxon>Actinomycetota</taxon>
        <taxon>Actinomycetes</taxon>
        <taxon>Kitasatosporales</taxon>
        <taxon>Streptomycetaceae</taxon>
        <taxon>Streptomyces</taxon>
    </lineage>
</organism>
<dbReference type="InterPro" id="IPR036388">
    <property type="entry name" value="WH-like_DNA-bd_sf"/>
</dbReference>
<dbReference type="InterPro" id="IPR005119">
    <property type="entry name" value="LysR_subst-bd"/>
</dbReference>
<protein>
    <submittedName>
        <fullName evidence="6">LysR family transcriptional regulator</fullName>
    </submittedName>
</protein>
<evidence type="ECO:0000256" key="4">
    <source>
        <dbReference type="ARBA" id="ARBA00023163"/>
    </source>
</evidence>
<dbReference type="GO" id="GO:0003700">
    <property type="term" value="F:DNA-binding transcription factor activity"/>
    <property type="evidence" value="ECO:0007669"/>
    <property type="project" value="InterPro"/>
</dbReference>
<dbReference type="Gene3D" id="1.10.10.10">
    <property type="entry name" value="Winged helix-like DNA-binding domain superfamily/Winged helix DNA-binding domain"/>
    <property type="match status" value="1"/>
</dbReference>
<dbReference type="OrthoDB" id="79118at2"/>
<reference evidence="6 7" key="1">
    <citation type="submission" date="2019-05" db="EMBL/GenBank/DDBJ databases">
        <authorList>
            <person name="Hariharan J."/>
            <person name="Choudoir M.J."/>
            <person name="Diebold P."/>
            <person name="Panke-Buisse K."/>
            <person name="Buckley D.H."/>
        </authorList>
    </citation>
    <scope>NUCLEOTIDE SEQUENCE [LARGE SCALE GENOMIC DNA]</scope>
    <source>
        <strain evidence="6 7">SUN51</strain>
    </source>
</reference>
<dbReference type="RefSeq" id="WP_149509548.1">
    <property type="nucleotide sequence ID" value="NZ_VDFC01000006.1"/>
</dbReference>
<dbReference type="GO" id="GO:0032993">
    <property type="term" value="C:protein-DNA complex"/>
    <property type="evidence" value="ECO:0007669"/>
    <property type="project" value="TreeGrafter"/>
</dbReference>
<dbReference type="InterPro" id="IPR036390">
    <property type="entry name" value="WH_DNA-bd_sf"/>
</dbReference>
<evidence type="ECO:0000313" key="6">
    <source>
        <dbReference type="EMBL" id="KAA0942572.1"/>
    </source>
</evidence>
<dbReference type="Gene3D" id="3.40.190.10">
    <property type="entry name" value="Periplasmic binding protein-like II"/>
    <property type="match status" value="2"/>
</dbReference>
<dbReference type="PROSITE" id="PS50931">
    <property type="entry name" value="HTH_LYSR"/>
    <property type="match status" value="1"/>
</dbReference>
<dbReference type="EMBL" id="VDFC01000006">
    <property type="protein sequence ID" value="KAA0942572.1"/>
    <property type="molecule type" value="Genomic_DNA"/>
</dbReference>
<evidence type="ECO:0000259" key="5">
    <source>
        <dbReference type="PROSITE" id="PS50931"/>
    </source>
</evidence>
<name>A0A5B0BMQ5_9ACTN</name>
<dbReference type="InterPro" id="IPR000847">
    <property type="entry name" value="LysR_HTH_N"/>
</dbReference>
<evidence type="ECO:0000313" key="7">
    <source>
        <dbReference type="Proteomes" id="UP000324965"/>
    </source>
</evidence>
<keyword evidence="7" id="KW-1185">Reference proteome</keyword>
<evidence type="ECO:0000256" key="3">
    <source>
        <dbReference type="ARBA" id="ARBA00023125"/>
    </source>
</evidence>
<keyword evidence="3" id="KW-0238">DNA-binding</keyword>
<dbReference type="PANTHER" id="PTHR30346">
    <property type="entry name" value="TRANSCRIPTIONAL DUAL REGULATOR HCAR-RELATED"/>
    <property type="match status" value="1"/>
</dbReference>
<dbReference type="GO" id="GO:0003677">
    <property type="term" value="F:DNA binding"/>
    <property type="evidence" value="ECO:0007669"/>
    <property type="project" value="UniProtKB-KW"/>
</dbReference>
<comment type="caution">
    <text evidence="6">The sequence shown here is derived from an EMBL/GenBank/DDBJ whole genome shotgun (WGS) entry which is preliminary data.</text>
</comment>
<evidence type="ECO:0000256" key="1">
    <source>
        <dbReference type="ARBA" id="ARBA00009437"/>
    </source>
</evidence>
<dbReference type="PANTHER" id="PTHR30346:SF0">
    <property type="entry name" value="HCA OPERON TRANSCRIPTIONAL ACTIVATOR HCAR"/>
    <property type="match status" value="1"/>
</dbReference>
<proteinExistence type="inferred from homology"/>
<sequence length="308" mass="33591">MRDIPSPPAGPDTGPDLDLRLVRYFTVVAEHLNFGRAATALHLAQPSLSRQIQRLEQQLGVRLFDRTPQGSRLTEAGQAFLPQARTLLETAHQAALTARAAAPVRTITIGYVEDLVITPAARELRRRWPDAQVRTRHLSWQDTHALPERRVDALVARLPLPLRAGQLRVSVLYEEPRVLVMAASHRLAGRESLTLGDLGDEKFVECTATAAAWSVPRTAESCPGGWPVPSAPGVEDTFEDKMELVAGGHSFAILPAGDRRGTLRPDITAVPIEGTDPYQVVVATRADDHNPLAAAFHQVARTHLTGRG</sequence>
<dbReference type="Pfam" id="PF03466">
    <property type="entry name" value="LysR_substrate"/>
    <property type="match status" value="1"/>
</dbReference>
<dbReference type="Pfam" id="PF00126">
    <property type="entry name" value="HTH_1"/>
    <property type="match status" value="1"/>
</dbReference>
<dbReference type="AlphaFoldDB" id="A0A5B0BMQ5"/>
<dbReference type="FunFam" id="1.10.10.10:FF:000001">
    <property type="entry name" value="LysR family transcriptional regulator"/>
    <property type="match status" value="1"/>
</dbReference>
<feature type="domain" description="HTH lysR-type" evidence="5">
    <location>
        <begin position="17"/>
        <end position="74"/>
    </location>
</feature>
<keyword evidence="4" id="KW-0804">Transcription</keyword>
<dbReference type="SUPFAM" id="SSF53850">
    <property type="entry name" value="Periplasmic binding protein-like II"/>
    <property type="match status" value="1"/>
</dbReference>
<gene>
    <name evidence="6" type="ORF">FGF04_02580</name>
</gene>
<accession>A0A5B0BMQ5</accession>
<keyword evidence="2" id="KW-0805">Transcription regulation</keyword>
<dbReference type="PRINTS" id="PR00039">
    <property type="entry name" value="HTHLYSR"/>
</dbReference>
<dbReference type="SUPFAM" id="SSF46785">
    <property type="entry name" value="Winged helix' DNA-binding domain"/>
    <property type="match status" value="1"/>
</dbReference>